<accession>A0ABN9PL74</accession>
<evidence type="ECO:0000313" key="1">
    <source>
        <dbReference type="EMBL" id="CAK0792423.1"/>
    </source>
</evidence>
<name>A0ABN9PL74_9DINO</name>
<comment type="caution">
    <text evidence="1">The sequence shown here is derived from an EMBL/GenBank/DDBJ whole genome shotgun (WGS) entry which is preliminary data.</text>
</comment>
<keyword evidence="2" id="KW-1185">Reference proteome</keyword>
<evidence type="ECO:0000313" key="2">
    <source>
        <dbReference type="Proteomes" id="UP001189429"/>
    </source>
</evidence>
<gene>
    <name evidence="1" type="ORF">PCOR1329_LOCUS3005</name>
</gene>
<dbReference type="EMBL" id="CAUYUJ010000766">
    <property type="protein sequence ID" value="CAK0792423.1"/>
    <property type="molecule type" value="Genomic_DNA"/>
</dbReference>
<proteinExistence type="predicted"/>
<protein>
    <submittedName>
        <fullName evidence="1">Uncharacterized protein</fullName>
    </submittedName>
</protein>
<dbReference type="Proteomes" id="UP001189429">
    <property type="component" value="Unassembled WGS sequence"/>
</dbReference>
<sequence length="194" mass="21863">MKSPQSKSTWTWNAKRVWHCTELGHLPEDLGCGVPQGKVGCSRGLWTVKVDPDAVFFPDRLRTVLAHYVEPPNGGRAALNNCKFGMHGPIEVFSRNAIGAFQAARDQCTAHFEQMCQGDCKWGEDDIWVDQCLKYLNVQREDEWQLLVEETIAMHRCHGPPPHHATAATCRSTLSRMTSTAMPCACRTPRSQRR</sequence>
<organism evidence="1 2">
    <name type="scientific">Prorocentrum cordatum</name>
    <dbReference type="NCBI Taxonomy" id="2364126"/>
    <lineage>
        <taxon>Eukaryota</taxon>
        <taxon>Sar</taxon>
        <taxon>Alveolata</taxon>
        <taxon>Dinophyceae</taxon>
        <taxon>Prorocentrales</taxon>
        <taxon>Prorocentraceae</taxon>
        <taxon>Prorocentrum</taxon>
    </lineage>
</organism>
<reference evidence="1" key="1">
    <citation type="submission" date="2023-10" db="EMBL/GenBank/DDBJ databases">
        <authorList>
            <person name="Chen Y."/>
            <person name="Shah S."/>
            <person name="Dougan E. K."/>
            <person name="Thang M."/>
            <person name="Chan C."/>
        </authorList>
    </citation>
    <scope>NUCLEOTIDE SEQUENCE [LARGE SCALE GENOMIC DNA]</scope>
</reference>